<evidence type="ECO:0000313" key="5">
    <source>
        <dbReference type="EMBL" id="RKL41490.1"/>
    </source>
</evidence>
<dbReference type="PANTHER" id="PTHR43462:SF1">
    <property type="entry name" value="ALANYL-TRNA EDITING PROTEIN AARSD1"/>
    <property type="match status" value="1"/>
</dbReference>
<keyword evidence="3" id="KW-0862">Zinc</keyword>
<dbReference type="GO" id="GO:0004812">
    <property type="term" value="F:aminoacyl-tRNA ligase activity"/>
    <property type="evidence" value="ECO:0007669"/>
    <property type="project" value="InterPro"/>
</dbReference>
<proteinExistence type="predicted"/>
<dbReference type="EMBL" id="MRDB01000015">
    <property type="protein sequence ID" value="RKL41490.1"/>
    <property type="molecule type" value="Genomic_DNA"/>
</dbReference>
<dbReference type="AlphaFoldDB" id="A0A420TIW9"/>
<dbReference type="SMART" id="SM00863">
    <property type="entry name" value="tRNA_SAD"/>
    <property type="match status" value="1"/>
</dbReference>
<comment type="cofactor">
    <cofactor evidence="1">
        <name>Zn(2+)</name>
        <dbReference type="ChEBI" id="CHEBI:29105"/>
    </cofactor>
</comment>
<dbReference type="PANTHER" id="PTHR43462">
    <property type="entry name" value="ALANYL-TRNA EDITING PROTEIN"/>
    <property type="match status" value="1"/>
</dbReference>
<organism evidence="5 6">
    <name type="scientific">Gibberella intermedia</name>
    <name type="common">Bulb rot disease fungus</name>
    <name type="synonym">Fusarium proliferatum</name>
    <dbReference type="NCBI Taxonomy" id="948311"/>
    <lineage>
        <taxon>Eukaryota</taxon>
        <taxon>Fungi</taxon>
        <taxon>Dikarya</taxon>
        <taxon>Ascomycota</taxon>
        <taxon>Pezizomycotina</taxon>
        <taxon>Sordariomycetes</taxon>
        <taxon>Hypocreomycetidae</taxon>
        <taxon>Hypocreales</taxon>
        <taxon>Nectriaceae</taxon>
        <taxon>Fusarium</taxon>
        <taxon>Fusarium fujikuroi species complex</taxon>
    </lineage>
</organism>
<dbReference type="GO" id="GO:0002196">
    <property type="term" value="F:Ser-tRNA(Ala) deacylase activity"/>
    <property type="evidence" value="ECO:0007669"/>
    <property type="project" value="TreeGrafter"/>
</dbReference>
<dbReference type="Pfam" id="PF07973">
    <property type="entry name" value="tRNA_SAD"/>
    <property type="match status" value="1"/>
</dbReference>
<dbReference type="InterPro" id="IPR018163">
    <property type="entry name" value="Thr/Ala-tRNA-synth_IIc_edit"/>
</dbReference>
<dbReference type="Proteomes" id="UP000283569">
    <property type="component" value="Unassembled WGS sequence"/>
</dbReference>
<evidence type="ECO:0000256" key="2">
    <source>
        <dbReference type="ARBA" id="ARBA00022723"/>
    </source>
</evidence>
<keyword evidence="2" id="KW-0479">Metal-binding</keyword>
<dbReference type="Gene3D" id="3.30.980.10">
    <property type="entry name" value="Threonyl-trna Synthetase, Chain A, domain 2"/>
    <property type="match status" value="1"/>
</dbReference>
<dbReference type="GO" id="GO:0043039">
    <property type="term" value="P:tRNA aminoacylation"/>
    <property type="evidence" value="ECO:0007669"/>
    <property type="project" value="InterPro"/>
</dbReference>
<dbReference type="SUPFAM" id="SSF55186">
    <property type="entry name" value="ThrRS/AlaRS common domain"/>
    <property type="match status" value="1"/>
</dbReference>
<protein>
    <recommendedName>
        <fullName evidence="4">Threonyl/alanyl tRNA synthetase SAD domain-containing protein</fullName>
    </recommendedName>
</protein>
<dbReference type="GO" id="GO:0046872">
    <property type="term" value="F:metal ion binding"/>
    <property type="evidence" value="ECO:0007669"/>
    <property type="project" value="UniProtKB-KW"/>
</dbReference>
<accession>A0A420TIW9</accession>
<evidence type="ECO:0000259" key="4">
    <source>
        <dbReference type="SMART" id="SM00863"/>
    </source>
</evidence>
<dbReference type="InterPro" id="IPR051335">
    <property type="entry name" value="Alanyl-tRNA_Editing_Enzymes"/>
</dbReference>
<evidence type="ECO:0000313" key="6">
    <source>
        <dbReference type="Proteomes" id="UP000283569"/>
    </source>
</evidence>
<comment type="caution">
    <text evidence="5">The sequence shown here is derived from an EMBL/GenBank/DDBJ whole genome shotgun (WGS) entry which is preliminary data.</text>
</comment>
<name>A0A420TIW9_GIBIN</name>
<dbReference type="GO" id="GO:0005524">
    <property type="term" value="F:ATP binding"/>
    <property type="evidence" value="ECO:0007669"/>
    <property type="project" value="InterPro"/>
</dbReference>
<gene>
    <name evidence="5" type="ORF">BFJ72_g5382</name>
</gene>
<feature type="domain" description="Threonyl/alanyl tRNA synthetase SAD" evidence="4">
    <location>
        <begin position="235"/>
        <end position="278"/>
    </location>
</feature>
<evidence type="ECO:0000256" key="3">
    <source>
        <dbReference type="ARBA" id="ARBA00022833"/>
    </source>
</evidence>
<sequence>MATSEQTSKGRVVGDLSCQSDSYLKSLETEVISCEKATKHAHKSKKSNGHSHSHDEWLIECADSVLFPEGITPPILSGIKYFTDIRLGGGQPSDHGTITPLSGTDQTPIPIKNVQRQGLRCIIYSPKPLSPGDRIRQEVDWKRRWDHMQQHTGQHLLSAVMQNRHDLKTLGWGMGADESMNYVDLQRKPTEEEMQAIQNECAELIRENLPIKVETPDDAKHDKLPGDYDKSDGVVRVIHIGDLDTNTCCGTHLSQTSHISLIILGSTQSVHGKNCRLSFITGDRAIKLATSSVSAISTIAKLLSSSNVPSEVVSRTTALSDTVTDLKRSERKLLLEVAKFESEQAIRTIVQNRMNAYVHRYDGNTDFINKIVGETRDVLQGTGFVVVIAIGEPKGSGPVVIVGDQVAVDAMAQKVKVVVKDIKGGGAGGKWQGKVKEWTNAQLLGLKEVVES</sequence>
<reference evidence="5 6" key="1">
    <citation type="journal article" date="2018" name="Sci. Rep.">
        <title>Characterisation of pathogen-specific regions and novel effector candidates in Fusarium oxysporum f. sp. cepae.</title>
        <authorList>
            <person name="Armitage A.D."/>
            <person name="Taylor A."/>
            <person name="Sobczyk M.K."/>
            <person name="Baxter L."/>
            <person name="Greenfield B.P."/>
            <person name="Bates H.J."/>
            <person name="Wilson F."/>
            <person name="Jackson A.C."/>
            <person name="Ott S."/>
            <person name="Harrison R.J."/>
            <person name="Clarkson J.P."/>
        </authorList>
    </citation>
    <scope>NUCLEOTIDE SEQUENCE [LARGE SCALE GENOMIC DNA]</scope>
    <source>
        <strain evidence="5 6">Fp_A8</strain>
    </source>
</reference>
<evidence type="ECO:0000256" key="1">
    <source>
        <dbReference type="ARBA" id="ARBA00001947"/>
    </source>
</evidence>
<dbReference type="InterPro" id="IPR012947">
    <property type="entry name" value="tRNA_SAD"/>
</dbReference>